<evidence type="ECO:0000256" key="5">
    <source>
        <dbReference type="ARBA" id="ARBA00025606"/>
    </source>
</evidence>
<dbReference type="GO" id="GO:1901891">
    <property type="term" value="P:regulation of cell septum assembly"/>
    <property type="evidence" value="ECO:0007669"/>
    <property type="project" value="InterPro"/>
</dbReference>
<feature type="domain" description="Septum formation inhibitor MinC C-terminal" evidence="7">
    <location>
        <begin position="119"/>
        <end position="215"/>
    </location>
</feature>
<dbReference type="EMBL" id="BEXT01000001">
    <property type="protein sequence ID" value="GBC60946.1"/>
    <property type="molecule type" value="Genomic_DNA"/>
</dbReference>
<evidence type="ECO:0000256" key="2">
    <source>
        <dbReference type="ARBA" id="ARBA00022618"/>
    </source>
</evidence>
<dbReference type="Gene3D" id="2.160.20.70">
    <property type="match status" value="1"/>
</dbReference>
<keyword evidence="3 6" id="KW-0717">Septation</keyword>
<keyword evidence="2 6" id="KW-0132">Cell division</keyword>
<evidence type="ECO:0000259" key="7">
    <source>
        <dbReference type="Pfam" id="PF03775"/>
    </source>
</evidence>
<dbReference type="SUPFAM" id="SSF63848">
    <property type="entry name" value="Cell-division inhibitor MinC, C-terminal domain"/>
    <property type="match status" value="1"/>
</dbReference>
<evidence type="ECO:0000256" key="3">
    <source>
        <dbReference type="ARBA" id="ARBA00023210"/>
    </source>
</evidence>
<dbReference type="OrthoDB" id="9790810at2"/>
<dbReference type="InterPro" id="IPR013033">
    <property type="entry name" value="MinC"/>
</dbReference>
<protein>
    <recommendedName>
        <fullName evidence="6">Probable septum site-determining protein MinC</fullName>
    </recommendedName>
</protein>
<dbReference type="HAMAP" id="MF_00267">
    <property type="entry name" value="MinC"/>
    <property type="match status" value="1"/>
</dbReference>
<comment type="function">
    <text evidence="5 6">Cell division inhibitor that blocks the formation of polar Z ring septums. Rapidly oscillates between the poles of the cell to destabilize FtsZ filaments that have formed before they mature into polar Z rings. Prevents FtsZ polymerization.</text>
</comment>
<dbReference type="RefSeq" id="WP_124328298.1">
    <property type="nucleotide sequence ID" value="NZ_BEXT01000001.1"/>
</dbReference>
<dbReference type="PANTHER" id="PTHR34108">
    <property type="entry name" value="SEPTUM SITE-DETERMINING PROTEIN MINC"/>
    <property type="match status" value="1"/>
</dbReference>
<reference evidence="9" key="1">
    <citation type="submission" date="2017-11" db="EMBL/GenBank/DDBJ databases">
        <authorList>
            <person name="Watanabe M."/>
            <person name="Kojima H."/>
        </authorList>
    </citation>
    <scope>NUCLEOTIDE SEQUENCE [LARGE SCALE GENOMIC DNA]</scope>
    <source>
        <strain evidence="9">Tokyo 01</strain>
    </source>
</reference>
<evidence type="ECO:0000313" key="8">
    <source>
        <dbReference type="EMBL" id="GBC60946.1"/>
    </source>
</evidence>
<sequence>MTDQDKTPVRLRGMGNSLCVTLNPDEPFEYLKEETEKLFRELKHLAVNARVMIDVGKPDGHEELIEKLGEFLKENFGVGAVSRPPKKKHSDCQPPDREWMRERDMKQSWQNYQTDVLMLTGRVRSGQKITARKHLLILGDVNPGAEVMAGGDILIMGTLLGTAIAGQPDNDNTIVLALDFRPTQVQIGSYVAAGLPSSPGEIAEFAHVENGTIVVENYLEANPFGRLPWPQVR</sequence>
<accession>A0A401FVF1</accession>
<proteinExistence type="inferred from homology"/>
<dbReference type="GO" id="GO:0000917">
    <property type="term" value="P:division septum assembly"/>
    <property type="evidence" value="ECO:0007669"/>
    <property type="project" value="UniProtKB-KW"/>
</dbReference>
<dbReference type="InterPro" id="IPR036145">
    <property type="entry name" value="MinC_C_sf"/>
</dbReference>
<dbReference type="Pfam" id="PF03775">
    <property type="entry name" value="MinC_C"/>
    <property type="match status" value="1"/>
</dbReference>
<evidence type="ECO:0000256" key="6">
    <source>
        <dbReference type="HAMAP-Rule" id="MF_00267"/>
    </source>
</evidence>
<evidence type="ECO:0000256" key="1">
    <source>
        <dbReference type="ARBA" id="ARBA00006291"/>
    </source>
</evidence>
<evidence type="ECO:0000256" key="4">
    <source>
        <dbReference type="ARBA" id="ARBA00023306"/>
    </source>
</evidence>
<dbReference type="AlphaFoldDB" id="A0A401FVF1"/>
<organism evidence="8 9">
    <name type="scientific">Desulfonema ishimotonii</name>
    <dbReference type="NCBI Taxonomy" id="45657"/>
    <lineage>
        <taxon>Bacteria</taxon>
        <taxon>Pseudomonadati</taxon>
        <taxon>Thermodesulfobacteriota</taxon>
        <taxon>Desulfobacteria</taxon>
        <taxon>Desulfobacterales</taxon>
        <taxon>Desulfococcaceae</taxon>
        <taxon>Desulfonema</taxon>
    </lineage>
</organism>
<dbReference type="InterPro" id="IPR005526">
    <property type="entry name" value="Septum_form_inhib_MinC_C"/>
</dbReference>
<dbReference type="PANTHER" id="PTHR34108:SF1">
    <property type="entry name" value="SEPTUM SITE-DETERMINING PROTEIN MINC"/>
    <property type="match status" value="1"/>
</dbReference>
<name>A0A401FVF1_9BACT</name>
<comment type="subunit">
    <text evidence="6">Interacts with MinD and FtsZ.</text>
</comment>
<evidence type="ECO:0000313" key="9">
    <source>
        <dbReference type="Proteomes" id="UP000288096"/>
    </source>
</evidence>
<dbReference type="GO" id="GO:0000902">
    <property type="term" value="P:cell morphogenesis"/>
    <property type="evidence" value="ECO:0007669"/>
    <property type="project" value="InterPro"/>
</dbReference>
<gene>
    <name evidence="6" type="primary">minC</name>
    <name evidence="8" type="ORF">DENIS_1906</name>
</gene>
<keyword evidence="9" id="KW-1185">Reference proteome</keyword>
<comment type="caution">
    <text evidence="8">The sequence shown here is derived from an EMBL/GenBank/DDBJ whole genome shotgun (WGS) entry which is preliminary data.</text>
</comment>
<comment type="similarity">
    <text evidence="1 6">Belongs to the MinC family.</text>
</comment>
<dbReference type="Proteomes" id="UP000288096">
    <property type="component" value="Unassembled WGS sequence"/>
</dbReference>
<reference evidence="9" key="2">
    <citation type="submission" date="2019-01" db="EMBL/GenBank/DDBJ databases">
        <title>Genome sequence of Desulfonema ishimotonii strain Tokyo 01.</title>
        <authorList>
            <person name="Fukui M."/>
        </authorList>
    </citation>
    <scope>NUCLEOTIDE SEQUENCE [LARGE SCALE GENOMIC DNA]</scope>
    <source>
        <strain evidence="9">Tokyo 01</strain>
    </source>
</reference>
<dbReference type="InterPro" id="IPR016098">
    <property type="entry name" value="CAP/MinC_C"/>
</dbReference>
<keyword evidence="4 6" id="KW-0131">Cell cycle</keyword>